<protein>
    <submittedName>
        <fullName evidence="1">Uncharacterized protein</fullName>
    </submittedName>
</protein>
<dbReference type="VEuPathDB" id="MicrosporidiaDB:AEWR_090760"/>
<dbReference type="VEuPathDB" id="MicrosporidiaDB:ECU09_0750"/>
<sequence>MLEAPTLRPLPPLPVMQPSDKEEKILIEREYSKHLEGIEKARMRERHFEMKDRGYSLSVGLLGDKTDIVSVFLGYIEALGIDRRSVYSHISDAVLGGNGSIAENLKSILRLGIGDKDSMAEEIIKTHR</sequence>
<dbReference type="VEuPathDB" id="MicrosporidiaDB:M970_090760"/>
<reference evidence="1" key="1">
    <citation type="journal article" date="2013" name="Eukaryot. Cell">
        <title>Extremely Reduced Levels of Heterozygosity in the Vertebrate Pathogen Encephalitozoon cuniculi.</title>
        <authorList>
            <person name="Selman M."/>
            <person name="Sak B."/>
            <person name="Kvac M."/>
            <person name="Farinelli L."/>
            <person name="Weiss L.M."/>
            <person name="Corradi N."/>
        </authorList>
    </citation>
    <scope>NUCLEOTIDE SEQUENCE</scope>
</reference>
<proteinExistence type="predicted"/>
<dbReference type="VEuPathDB" id="MicrosporidiaDB:AEWQ_090770"/>
<dbReference type="EMBL" id="KC513619">
    <property type="protein sequence ID" value="AGE96466.1"/>
    <property type="molecule type" value="Genomic_DNA"/>
</dbReference>
<evidence type="ECO:0000313" key="1">
    <source>
        <dbReference type="EMBL" id="AGE96466.1"/>
    </source>
</evidence>
<dbReference type="VEuPathDB" id="MicrosporidiaDB:AEWD_090780"/>
<dbReference type="AlphaFoldDB" id="M1KMC2"/>
<accession>M1KMC2</accession>
<organism evidence="1">
    <name type="scientific">Encephalitozoon cuniculi</name>
    <name type="common">Microsporidian parasite</name>
    <dbReference type="NCBI Taxonomy" id="6035"/>
    <lineage>
        <taxon>Eukaryota</taxon>
        <taxon>Fungi</taxon>
        <taxon>Fungi incertae sedis</taxon>
        <taxon>Microsporidia</taxon>
        <taxon>Unikaryonidae</taxon>
        <taxon>Encephalitozoon</taxon>
    </lineage>
</organism>
<name>M1KMC2_ENCCN</name>